<dbReference type="SUPFAM" id="SSF52540">
    <property type="entry name" value="P-loop containing nucleoside triphosphate hydrolases"/>
    <property type="match status" value="1"/>
</dbReference>
<reference evidence="3" key="1">
    <citation type="submission" date="2015-02" db="EMBL/GenBank/DDBJ databases">
        <title>Draft Genome of Frankia sp. CpI1-S.</title>
        <authorList>
            <person name="Oshone R.T."/>
            <person name="Ngom M."/>
            <person name="Ghodhbane-Gtari F."/>
            <person name="Gtari M."/>
            <person name="Morris K."/>
            <person name="Thomas K."/>
            <person name="Sen A."/>
            <person name="Tisa L.S."/>
        </authorList>
    </citation>
    <scope>NUCLEOTIDE SEQUENCE [LARGE SCALE GENOMIC DNA]</scope>
    <source>
        <strain evidence="3">CpI1-S</strain>
    </source>
</reference>
<dbReference type="EMBL" id="JYFN01000052">
    <property type="protein sequence ID" value="KJE20729.1"/>
    <property type="molecule type" value="Genomic_DNA"/>
</dbReference>
<dbReference type="RefSeq" id="WP_044887444.1">
    <property type="nucleotide sequence ID" value="NZ_JYFN01000052.1"/>
</dbReference>
<reference evidence="2 3" key="2">
    <citation type="journal article" date="2016" name="Genome Announc.">
        <title>Permanent Draft Genome Sequences for Two Variants of Frankia sp. Strain CpI1, the First Frankia Strain Isolated from Root Nodules of Comptonia peregrina.</title>
        <authorList>
            <person name="Oshone R."/>
            <person name="Hurst S.G.IV."/>
            <person name="Abebe-Akele F."/>
            <person name="Simpson S."/>
            <person name="Morris K."/>
            <person name="Thomas W.K."/>
            <person name="Tisa L.S."/>
        </authorList>
    </citation>
    <scope>NUCLEOTIDE SEQUENCE [LARGE SCALE GENOMIC DNA]</scope>
    <source>
        <strain evidence="3">CpI1-S</strain>
    </source>
</reference>
<evidence type="ECO:0000313" key="2">
    <source>
        <dbReference type="EMBL" id="KJE20729.1"/>
    </source>
</evidence>
<evidence type="ECO:0000313" key="3">
    <source>
        <dbReference type="Proteomes" id="UP000032545"/>
    </source>
</evidence>
<dbReference type="AlphaFoldDB" id="A0A0D8B9Y4"/>
<protein>
    <recommendedName>
        <fullName evidence="1">MalT-like winged helix domain-containing protein</fullName>
    </recommendedName>
</protein>
<dbReference type="InterPro" id="IPR059106">
    <property type="entry name" value="WHD_MalT"/>
</dbReference>
<keyword evidence="3" id="KW-1185">Reference proteome</keyword>
<dbReference type="InterPro" id="IPR027417">
    <property type="entry name" value="P-loop_NTPase"/>
</dbReference>
<organism evidence="2 3">
    <name type="scientific">Frankia torreyi</name>
    <dbReference type="NCBI Taxonomy" id="1856"/>
    <lineage>
        <taxon>Bacteria</taxon>
        <taxon>Bacillati</taxon>
        <taxon>Actinomycetota</taxon>
        <taxon>Actinomycetes</taxon>
        <taxon>Frankiales</taxon>
        <taxon>Frankiaceae</taxon>
        <taxon>Frankia</taxon>
    </lineage>
</organism>
<comment type="caution">
    <text evidence="2">The sequence shown here is derived from an EMBL/GenBank/DDBJ whole genome shotgun (WGS) entry which is preliminary data.</text>
</comment>
<evidence type="ECO:0000259" key="1">
    <source>
        <dbReference type="Pfam" id="PF25873"/>
    </source>
</evidence>
<dbReference type="PATRIC" id="fig|1502723.3.peg.5119"/>
<name>A0A0D8B9Y4_9ACTN</name>
<dbReference type="OrthoDB" id="3894261at2"/>
<proteinExistence type="predicted"/>
<feature type="domain" description="MalT-like winged helix" evidence="1">
    <location>
        <begin position="417"/>
        <end position="485"/>
    </location>
</feature>
<accession>A0A0D8B9Y4</accession>
<dbReference type="Pfam" id="PF25873">
    <property type="entry name" value="WHD_MalT"/>
    <property type="match status" value="1"/>
</dbReference>
<sequence>MSQSDLRALFRSNDRELKAVDFFADRQDEWATVATSLIRHTQRIRDSSFDVEDLESPRRNVLVFYGVGGIGKSMLSRGLADHLATGDSARPEWPPLEQDVGTVIPVRIDLSRGVGSDFESLVLALRLAVAEIGRPMPAFDLAFQRYWSRNHPGEPLEEYLRLRTWFNRFPGAKSLSDQMQSALADVAQAVAFPGTVGALAGQGLLSVIRGLREHRHQLRALANCQRLADLLEAEPNVEALSYYSHLLAWDLSQLPPKKNVALVVLLDTFEDVGDRVHRDLERLIQRMVWLMPNTLFIVTGRNRLEWAESKLEGQLDWAGRDFWPLLAGGATDEPRQHIVGYLSTEDCDTYLSERLTVNEQPLINEATRALITANSHGLPLYLDLAVMRFLDLYRRHGRIPTPQEFNLDFPALAARTFRDLTPDVRRALRAVSLLDSFSVELAAATAGLDQDAPVLELIERPFIDEDRETLWPYRLHDLIREAVREADSVSEDRWSPADWRRAAIRAFEAYGGESTANRSQLVAALRQGMALARSYGLPLGWLEDAAFRYVQDYIWEPIDLPPAPGTRNSVEGDMSNAVDALAAALTTIAQRQHRHRGQTADRLRDVLASGQLPPSLLELPRYFLAECERDLGNVQQSLDGMQEVVDSGGRLAPTAARGLVHLARRLGRFPEVLAGAERLGPEGRRDRTLGDLWWTQGNVTLACASYAASRDEAIANAQPGEAALSQACLAFAAGLQDRSRATEQIARADALLAGVSLRWAEIQTRAAELLRDAGVAADLPERAEELAETAREAGLTSSVAYIRFAACLHAVVLNSPTLLADARPRLHACILGAEFAYLAELTYLMTGDEPPSDLPLAQWLDGSQLVRARWSAIVDDRRLEVAGRRGD</sequence>
<gene>
    <name evidence="2" type="ORF">FF36_04935</name>
</gene>
<dbReference type="Proteomes" id="UP000032545">
    <property type="component" value="Unassembled WGS sequence"/>
</dbReference>